<proteinExistence type="inferred from homology"/>
<reference evidence="7 8" key="1">
    <citation type="submission" date="2017-10" db="EMBL/GenBank/DDBJ databases">
        <title>Massilia psychrophilum sp. nov., a novel purple-pigmented bacterium isolated from Tianshan glacier, Xinjiang Municipality, China.</title>
        <authorList>
            <person name="Wang H."/>
        </authorList>
    </citation>
    <scope>NUCLEOTIDE SEQUENCE [LARGE SCALE GENOMIC DNA]</scope>
    <source>
        <strain evidence="7 8">JCM 30813</strain>
    </source>
</reference>
<dbReference type="RefSeq" id="WP_099917257.1">
    <property type="nucleotide sequence ID" value="NZ_BMHS01000006.1"/>
</dbReference>
<keyword evidence="3 6" id="KW-0812">Transmembrane</keyword>
<dbReference type="GO" id="GO:0005886">
    <property type="term" value="C:plasma membrane"/>
    <property type="evidence" value="ECO:0007669"/>
    <property type="project" value="UniProtKB-SubCell"/>
</dbReference>
<keyword evidence="5 6" id="KW-0472">Membrane</keyword>
<evidence type="ECO:0000256" key="4">
    <source>
        <dbReference type="ARBA" id="ARBA00022989"/>
    </source>
</evidence>
<keyword evidence="4 6" id="KW-1133">Transmembrane helix</keyword>
<gene>
    <name evidence="7" type="ORF">CR103_17630</name>
</gene>
<comment type="caution">
    <text evidence="6">Lacks conserved residue(s) required for the propagation of feature annotation.</text>
</comment>
<dbReference type="OrthoDB" id="9789940at2"/>
<dbReference type="PROSITE" id="PS50895">
    <property type="entry name" value="SURF1"/>
    <property type="match status" value="1"/>
</dbReference>
<dbReference type="PANTHER" id="PTHR23427">
    <property type="entry name" value="SURFEIT LOCUS PROTEIN"/>
    <property type="match status" value="1"/>
</dbReference>
<dbReference type="PANTHER" id="PTHR23427:SF2">
    <property type="entry name" value="SURFEIT LOCUS PROTEIN 1"/>
    <property type="match status" value="1"/>
</dbReference>
<protein>
    <recommendedName>
        <fullName evidence="6">SURF1-like protein</fullName>
    </recommendedName>
</protein>
<evidence type="ECO:0000256" key="1">
    <source>
        <dbReference type="ARBA" id="ARBA00004370"/>
    </source>
</evidence>
<dbReference type="CDD" id="cd06662">
    <property type="entry name" value="SURF1"/>
    <property type="match status" value="1"/>
</dbReference>
<dbReference type="Proteomes" id="UP000228593">
    <property type="component" value="Unassembled WGS sequence"/>
</dbReference>
<evidence type="ECO:0000313" key="7">
    <source>
        <dbReference type="EMBL" id="PIL38538.1"/>
    </source>
</evidence>
<comment type="subcellular location">
    <subcellularLocation>
        <location evidence="6">Cell membrane</location>
        <topology evidence="6">Multi-pass membrane protein</topology>
    </subcellularLocation>
    <subcellularLocation>
        <location evidence="1">Membrane</location>
    </subcellularLocation>
</comment>
<feature type="transmembrane region" description="Helical" evidence="6">
    <location>
        <begin position="217"/>
        <end position="235"/>
    </location>
</feature>
<name>A0A2G8SYI5_9BURK</name>
<evidence type="ECO:0000256" key="2">
    <source>
        <dbReference type="ARBA" id="ARBA00007165"/>
    </source>
</evidence>
<dbReference type="InterPro" id="IPR002994">
    <property type="entry name" value="Surf1/Shy1"/>
</dbReference>
<evidence type="ECO:0000256" key="3">
    <source>
        <dbReference type="ARBA" id="ARBA00022692"/>
    </source>
</evidence>
<dbReference type="EMBL" id="PDOB01000034">
    <property type="protein sequence ID" value="PIL38538.1"/>
    <property type="molecule type" value="Genomic_DNA"/>
</dbReference>
<evidence type="ECO:0000313" key="8">
    <source>
        <dbReference type="Proteomes" id="UP000228593"/>
    </source>
</evidence>
<dbReference type="AlphaFoldDB" id="A0A2G8SYI5"/>
<accession>A0A2G8SYI5</accession>
<dbReference type="InterPro" id="IPR045214">
    <property type="entry name" value="Surf1/Surf4"/>
</dbReference>
<comment type="caution">
    <text evidence="7">The sequence shown here is derived from an EMBL/GenBank/DDBJ whole genome shotgun (WGS) entry which is preliminary data.</text>
</comment>
<sequence>MRISFRFRAIPFVATVLLVAAGVSLGQWQERRAAQKTGLQTKLAERAAEAPLVLAPALVTAGAALEYRQVRATGQFVAGWPLFLNNRPQNGRAGFYLLMPLKIAGSDTHVLVSRGWLPRHTGDATRLPHFATPEGLVTVDGIVKASAGHVMQLGTPEPVQPGAIVQNIDPAQFAQASGLKLQPFFIEQGGPAPAFEGLVRNWPAPSLGVEKHQGYAFQWYALAVMAFLFFVITGFSRGTDQTD</sequence>
<dbReference type="Pfam" id="PF02104">
    <property type="entry name" value="SURF1"/>
    <property type="match status" value="1"/>
</dbReference>
<keyword evidence="8" id="KW-1185">Reference proteome</keyword>
<keyword evidence="6" id="KW-1003">Cell membrane</keyword>
<organism evidence="7 8">
    <name type="scientific">Massilia psychrophila</name>
    <dbReference type="NCBI Taxonomy" id="1603353"/>
    <lineage>
        <taxon>Bacteria</taxon>
        <taxon>Pseudomonadati</taxon>
        <taxon>Pseudomonadota</taxon>
        <taxon>Betaproteobacteria</taxon>
        <taxon>Burkholderiales</taxon>
        <taxon>Oxalobacteraceae</taxon>
        <taxon>Telluria group</taxon>
        <taxon>Massilia</taxon>
    </lineage>
</organism>
<evidence type="ECO:0000256" key="5">
    <source>
        <dbReference type="ARBA" id="ARBA00023136"/>
    </source>
</evidence>
<comment type="similarity">
    <text evidence="2 6">Belongs to the SURF1 family.</text>
</comment>
<evidence type="ECO:0000256" key="6">
    <source>
        <dbReference type="RuleBase" id="RU363076"/>
    </source>
</evidence>